<dbReference type="EC" id="2.1.1.-" evidence="8"/>
<dbReference type="PROSITE" id="PS00092">
    <property type="entry name" value="N6_MTASE"/>
    <property type="match status" value="1"/>
</dbReference>
<keyword evidence="6" id="KW-0238">DNA-binding</keyword>
<dbReference type="InterPro" id="IPR002941">
    <property type="entry name" value="DNA_methylase_N4/N6"/>
</dbReference>
<dbReference type="InterPro" id="IPR029063">
    <property type="entry name" value="SAM-dependent_MTases_sf"/>
</dbReference>
<evidence type="ECO:0000256" key="3">
    <source>
        <dbReference type="ARBA" id="ARBA00022679"/>
    </source>
</evidence>
<evidence type="ECO:0000259" key="9">
    <source>
        <dbReference type="Pfam" id="PF01555"/>
    </source>
</evidence>
<dbReference type="GO" id="GO:0003677">
    <property type="term" value="F:DNA binding"/>
    <property type="evidence" value="ECO:0007669"/>
    <property type="project" value="UniProtKB-KW"/>
</dbReference>
<gene>
    <name evidence="11" type="ORF">MPEAHAMD_5263</name>
</gene>
<dbReference type="GO" id="GO:0009007">
    <property type="term" value="F:site-specific DNA-methyltransferase (adenine-specific) activity"/>
    <property type="evidence" value="ECO:0007669"/>
    <property type="project" value="UniProtKB-EC"/>
</dbReference>
<dbReference type="GO" id="GO:0005737">
    <property type="term" value="C:cytoplasm"/>
    <property type="evidence" value="ECO:0007669"/>
    <property type="project" value="TreeGrafter"/>
</dbReference>
<keyword evidence="4" id="KW-0949">S-adenosyl-L-methionine</keyword>
<dbReference type="GO" id="GO:0008170">
    <property type="term" value="F:N-methyltransferase activity"/>
    <property type="evidence" value="ECO:0007669"/>
    <property type="project" value="InterPro"/>
</dbReference>
<keyword evidence="12" id="KW-1185">Reference proteome</keyword>
<keyword evidence="3" id="KW-0808">Transferase</keyword>
<feature type="domain" description="RAMA" evidence="10">
    <location>
        <begin position="294"/>
        <end position="388"/>
    </location>
</feature>
<dbReference type="PRINTS" id="PR00508">
    <property type="entry name" value="S21N4MTFRASE"/>
</dbReference>
<name>A0AA37M7F1_9HYPH</name>
<proteinExistence type="inferred from homology"/>
<evidence type="ECO:0000256" key="4">
    <source>
        <dbReference type="ARBA" id="ARBA00022691"/>
    </source>
</evidence>
<comment type="caution">
    <text evidence="11">The sequence shown here is derived from an EMBL/GenBank/DDBJ whole genome shotgun (WGS) entry which is preliminary data.</text>
</comment>
<dbReference type="FunFam" id="3.40.50.150:FF:000276">
    <property type="entry name" value="Methyltransferase"/>
    <property type="match status" value="1"/>
</dbReference>
<dbReference type="InterPro" id="IPR001091">
    <property type="entry name" value="RM_Methyltransferase"/>
</dbReference>
<dbReference type="PANTHER" id="PTHR13370">
    <property type="entry name" value="RNA METHYLASE-RELATED"/>
    <property type="match status" value="1"/>
</dbReference>
<sequence>MASPRTAVAGAAARNQVSRTGRVVSAPRMGLVTPAQRLPLDEVILGDCLTALDRLPPASVDLVFADPPYNLQLGAGALLRPDQSTVDAVDDDWDQFASFEAYDAFTRAWLSACRRVMKPTATLWVIGSYHNIFRVGSALQDLGFWILNDIVWRKANPMPNFRGKRFTNAHETLIWASRSEQKGYTFHYEALKGGNDDLQMRSDWFIPLCTGDERLKGEDGRKLHPTQKPEALLARTILSSSNPGDVVLDPFFGTGTTGAVAKRLGRHFIGIEQEPAYAAAARERIAGIEPLSRAALLTAPTKRAEPRVPFLSLLEAGHVRAGETLTDERRRHKALVRPDGTLGVGPASGSIHKIGALVQGLPACNGWTFWHAERGGRLVCIDDFRGTMRAGMGSAA</sequence>
<evidence type="ECO:0000259" key="10">
    <source>
        <dbReference type="Pfam" id="PF18755"/>
    </source>
</evidence>
<accession>A0AA37M7F1</accession>
<evidence type="ECO:0000256" key="1">
    <source>
        <dbReference type="ARBA" id="ARBA00006594"/>
    </source>
</evidence>
<comment type="catalytic activity">
    <reaction evidence="7">
        <text>a 2'-deoxyadenosine in DNA + S-adenosyl-L-methionine = an N(6)-methyl-2'-deoxyadenosine in DNA + S-adenosyl-L-homocysteine + H(+)</text>
        <dbReference type="Rhea" id="RHEA:15197"/>
        <dbReference type="Rhea" id="RHEA-COMP:12418"/>
        <dbReference type="Rhea" id="RHEA-COMP:12419"/>
        <dbReference type="ChEBI" id="CHEBI:15378"/>
        <dbReference type="ChEBI" id="CHEBI:57856"/>
        <dbReference type="ChEBI" id="CHEBI:59789"/>
        <dbReference type="ChEBI" id="CHEBI:90615"/>
        <dbReference type="ChEBI" id="CHEBI:90616"/>
        <dbReference type="EC" id="2.1.1.72"/>
    </reaction>
</comment>
<reference evidence="11" key="2">
    <citation type="submission" date="2021-08" db="EMBL/GenBank/DDBJ databases">
        <authorList>
            <person name="Tani A."/>
            <person name="Ola A."/>
            <person name="Ogura Y."/>
            <person name="Katsura K."/>
            <person name="Hayashi T."/>
        </authorList>
    </citation>
    <scope>NUCLEOTIDE SEQUENCE</scope>
    <source>
        <strain evidence="11">JCM 32048</strain>
    </source>
</reference>
<evidence type="ECO:0000256" key="6">
    <source>
        <dbReference type="ARBA" id="ARBA00023125"/>
    </source>
</evidence>
<dbReference type="Gene3D" id="3.40.50.150">
    <property type="entry name" value="Vaccinia Virus protein VP39"/>
    <property type="match status" value="1"/>
</dbReference>
<keyword evidence="5" id="KW-0235">DNA replication</keyword>
<dbReference type="Pfam" id="PF18755">
    <property type="entry name" value="RAMA"/>
    <property type="match status" value="1"/>
</dbReference>
<dbReference type="Proteomes" id="UP001055286">
    <property type="component" value="Unassembled WGS sequence"/>
</dbReference>
<dbReference type="EMBL" id="BPQJ01000034">
    <property type="protein sequence ID" value="GJD65077.1"/>
    <property type="molecule type" value="Genomic_DNA"/>
</dbReference>
<dbReference type="GO" id="GO:0032259">
    <property type="term" value="P:methylation"/>
    <property type="evidence" value="ECO:0007669"/>
    <property type="project" value="UniProtKB-KW"/>
</dbReference>
<evidence type="ECO:0000256" key="2">
    <source>
        <dbReference type="ARBA" id="ARBA00022603"/>
    </source>
</evidence>
<dbReference type="Pfam" id="PF01555">
    <property type="entry name" value="N6_N4_Mtase"/>
    <property type="match status" value="1"/>
</dbReference>
<feature type="domain" description="DNA methylase N-4/N-6" evidence="9">
    <location>
        <begin position="60"/>
        <end position="282"/>
    </location>
</feature>
<dbReference type="PANTHER" id="PTHR13370:SF3">
    <property type="entry name" value="TRNA (GUANINE(10)-N2)-METHYLTRANSFERASE HOMOLOG"/>
    <property type="match status" value="1"/>
</dbReference>
<dbReference type="InterPro" id="IPR002052">
    <property type="entry name" value="DNA_methylase_N6_adenine_CS"/>
</dbReference>
<protein>
    <recommendedName>
        <fullName evidence="8">Methyltransferase</fullName>
        <ecNumber evidence="8">2.1.1.-</ecNumber>
    </recommendedName>
</protein>
<evidence type="ECO:0000256" key="8">
    <source>
        <dbReference type="RuleBase" id="RU362026"/>
    </source>
</evidence>
<evidence type="ECO:0000256" key="5">
    <source>
        <dbReference type="ARBA" id="ARBA00022705"/>
    </source>
</evidence>
<keyword evidence="2" id="KW-0489">Methyltransferase</keyword>
<organism evidence="11 12">
    <name type="scientific">Methylobacterium frigidaeris</name>
    <dbReference type="NCBI Taxonomy" id="2038277"/>
    <lineage>
        <taxon>Bacteria</taxon>
        <taxon>Pseudomonadati</taxon>
        <taxon>Pseudomonadota</taxon>
        <taxon>Alphaproteobacteria</taxon>
        <taxon>Hyphomicrobiales</taxon>
        <taxon>Methylobacteriaceae</taxon>
        <taxon>Methylobacterium</taxon>
    </lineage>
</organism>
<dbReference type="AlphaFoldDB" id="A0AA37M7F1"/>
<dbReference type="GO" id="GO:0006260">
    <property type="term" value="P:DNA replication"/>
    <property type="evidence" value="ECO:0007669"/>
    <property type="project" value="UniProtKB-KW"/>
</dbReference>
<comment type="similarity">
    <text evidence="1 8">Belongs to the N(4)/N(6)-methyltransferase family.</text>
</comment>
<dbReference type="SUPFAM" id="SSF53335">
    <property type="entry name" value="S-adenosyl-L-methionine-dependent methyltransferases"/>
    <property type="match status" value="1"/>
</dbReference>
<dbReference type="InterPro" id="IPR040843">
    <property type="entry name" value="RAMA"/>
</dbReference>
<evidence type="ECO:0000256" key="7">
    <source>
        <dbReference type="ARBA" id="ARBA00047942"/>
    </source>
</evidence>
<evidence type="ECO:0000313" key="11">
    <source>
        <dbReference type="EMBL" id="GJD65077.1"/>
    </source>
</evidence>
<reference evidence="11" key="1">
    <citation type="journal article" date="2016" name="Front. Microbiol.">
        <title>Genome Sequence of the Piezophilic, Mesophilic Sulfate-Reducing Bacterium Desulfovibrio indicus J2T.</title>
        <authorList>
            <person name="Cao J."/>
            <person name="Maignien L."/>
            <person name="Shao Z."/>
            <person name="Alain K."/>
            <person name="Jebbar M."/>
        </authorList>
    </citation>
    <scope>NUCLEOTIDE SEQUENCE</scope>
    <source>
        <strain evidence="11">JCM 32048</strain>
    </source>
</reference>
<evidence type="ECO:0000313" key="12">
    <source>
        <dbReference type="Proteomes" id="UP001055286"/>
    </source>
</evidence>
<dbReference type="RefSeq" id="WP_099906057.1">
    <property type="nucleotide sequence ID" value="NZ_BPQJ01000034.1"/>
</dbReference>